<dbReference type="InterPro" id="IPR005746">
    <property type="entry name" value="Thioredoxin"/>
</dbReference>
<keyword evidence="5 7" id="KW-0676">Redox-active center</keyword>
<name>A0A9P9GQ21_FUSRE</name>
<evidence type="ECO:0000259" key="8">
    <source>
        <dbReference type="PROSITE" id="PS51352"/>
    </source>
</evidence>
<dbReference type="PRINTS" id="PR00421">
    <property type="entry name" value="THIOREDOXIN"/>
</dbReference>
<feature type="active site" description="Nucleophile" evidence="6">
    <location>
        <position position="25"/>
    </location>
</feature>
<reference evidence="9" key="1">
    <citation type="journal article" date="2021" name="Nat. Commun.">
        <title>Genetic determinants of endophytism in the Arabidopsis root mycobiome.</title>
        <authorList>
            <person name="Mesny F."/>
            <person name="Miyauchi S."/>
            <person name="Thiergart T."/>
            <person name="Pickel B."/>
            <person name="Atanasova L."/>
            <person name="Karlsson M."/>
            <person name="Huettel B."/>
            <person name="Barry K.W."/>
            <person name="Haridas S."/>
            <person name="Chen C."/>
            <person name="Bauer D."/>
            <person name="Andreopoulos W."/>
            <person name="Pangilinan J."/>
            <person name="LaButti K."/>
            <person name="Riley R."/>
            <person name="Lipzen A."/>
            <person name="Clum A."/>
            <person name="Drula E."/>
            <person name="Henrissat B."/>
            <person name="Kohler A."/>
            <person name="Grigoriev I.V."/>
            <person name="Martin F.M."/>
            <person name="Hacquard S."/>
        </authorList>
    </citation>
    <scope>NUCLEOTIDE SEQUENCE</scope>
    <source>
        <strain evidence="9">MPI-CAGE-AT-0023</strain>
    </source>
</reference>
<evidence type="ECO:0000256" key="2">
    <source>
        <dbReference type="ARBA" id="ARBA00022448"/>
    </source>
</evidence>
<feature type="disulfide bond" description="Redox-active" evidence="7">
    <location>
        <begin position="25"/>
        <end position="28"/>
    </location>
</feature>
<dbReference type="Pfam" id="PF00085">
    <property type="entry name" value="Thioredoxin"/>
    <property type="match status" value="1"/>
</dbReference>
<feature type="site" description="Deprotonates C-terminal active site Cys" evidence="6">
    <location>
        <position position="27"/>
    </location>
</feature>
<sequence length="99" mass="11153">NSLTEFKETLEKNSVVLVDFWAPWCGPCRFISPIVEKLSESAGSIYFIKVNVDDAEDVSQEYGIRAMPTFMVFKDGEKADEVVGADPSKLERLVQQFQS</sequence>
<keyword evidence="3" id="KW-0249">Electron transport</keyword>
<evidence type="ECO:0000256" key="6">
    <source>
        <dbReference type="PIRSR" id="PIRSR000077-1"/>
    </source>
</evidence>
<dbReference type="RefSeq" id="XP_046047126.1">
    <property type="nucleotide sequence ID" value="XM_046188134.1"/>
</dbReference>
<keyword evidence="4 7" id="KW-1015">Disulfide bond</keyword>
<dbReference type="PROSITE" id="PS51352">
    <property type="entry name" value="THIOREDOXIN_2"/>
    <property type="match status" value="1"/>
</dbReference>
<accession>A0A9P9GQ21</accession>
<evidence type="ECO:0000256" key="3">
    <source>
        <dbReference type="ARBA" id="ARBA00022982"/>
    </source>
</evidence>
<dbReference type="PIRSF" id="PIRSF000077">
    <property type="entry name" value="Thioredoxin"/>
    <property type="match status" value="1"/>
</dbReference>
<dbReference type="PANTHER" id="PTHR46115">
    <property type="entry name" value="THIOREDOXIN-LIKE PROTEIN 1"/>
    <property type="match status" value="1"/>
</dbReference>
<comment type="similarity">
    <text evidence="1">Belongs to the thioredoxin family.</text>
</comment>
<dbReference type="EMBL" id="JAGMUX010000012">
    <property type="protein sequence ID" value="KAH7243633.1"/>
    <property type="molecule type" value="Genomic_DNA"/>
</dbReference>
<feature type="active site" description="Nucleophile" evidence="6">
    <location>
        <position position="28"/>
    </location>
</feature>
<evidence type="ECO:0000256" key="7">
    <source>
        <dbReference type="PIRSR" id="PIRSR000077-4"/>
    </source>
</evidence>
<evidence type="ECO:0000313" key="10">
    <source>
        <dbReference type="Proteomes" id="UP000720189"/>
    </source>
</evidence>
<feature type="site" description="Contributes to redox potential value" evidence="6">
    <location>
        <position position="26"/>
    </location>
</feature>
<dbReference type="GO" id="GO:0015035">
    <property type="term" value="F:protein-disulfide reductase activity"/>
    <property type="evidence" value="ECO:0007669"/>
    <property type="project" value="InterPro"/>
</dbReference>
<dbReference type="AlphaFoldDB" id="A0A9P9GQ21"/>
<dbReference type="OrthoDB" id="10263751at2759"/>
<dbReference type="FunFam" id="3.40.30.10:FF:000001">
    <property type="entry name" value="Thioredoxin"/>
    <property type="match status" value="1"/>
</dbReference>
<feature type="non-terminal residue" evidence="9">
    <location>
        <position position="1"/>
    </location>
</feature>
<dbReference type="InterPro" id="IPR017937">
    <property type="entry name" value="Thioredoxin_CS"/>
</dbReference>
<dbReference type="CDD" id="cd02947">
    <property type="entry name" value="TRX_family"/>
    <property type="match status" value="1"/>
</dbReference>
<evidence type="ECO:0000256" key="1">
    <source>
        <dbReference type="ARBA" id="ARBA00008987"/>
    </source>
</evidence>
<proteinExistence type="inferred from homology"/>
<dbReference type="Proteomes" id="UP000720189">
    <property type="component" value="Unassembled WGS sequence"/>
</dbReference>
<feature type="site" description="Deprotonates C-terminal active site Cys" evidence="6">
    <location>
        <position position="19"/>
    </location>
</feature>
<evidence type="ECO:0000256" key="5">
    <source>
        <dbReference type="ARBA" id="ARBA00023284"/>
    </source>
</evidence>
<dbReference type="InterPro" id="IPR013766">
    <property type="entry name" value="Thioredoxin_domain"/>
</dbReference>
<protein>
    <submittedName>
        <fullName evidence="9">Thioredoxin-like protein</fullName>
    </submittedName>
</protein>
<organism evidence="9 10">
    <name type="scientific">Fusarium redolens</name>
    <dbReference type="NCBI Taxonomy" id="48865"/>
    <lineage>
        <taxon>Eukaryota</taxon>
        <taxon>Fungi</taxon>
        <taxon>Dikarya</taxon>
        <taxon>Ascomycota</taxon>
        <taxon>Pezizomycotina</taxon>
        <taxon>Sordariomycetes</taxon>
        <taxon>Hypocreomycetidae</taxon>
        <taxon>Hypocreales</taxon>
        <taxon>Nectriaceae</taxon>
        <taxon>Fusarium</taxon>
        <taxon>Fusarium redolens species complex</taxon>
    </lineage>
</organism>
<gene>
    <name evidence="9" type="ORF">BKA55DRAFT_516928</name>
</gene>
<dbReference type="Gene3D" id="3.40.30.10">
    <property type="entry name" value="Glutaredoxin"/>
    <property type="match status" value="1"/>
</dbReference>
<keyword evidence="2" id="KW-0813">Transport</keyword>
<dbReference type="GeneID" id="70218088"/>
<feature type="domain" description="Thioredoxin" evidence="8">
    <location>
        <begin position="1"/>
        <end position="99"/>
    </location>
</feature>
<evidence type="ECO:0000256" key="4">
    <source>
        <dbReference type="ARBA" id="ARBA00023157"/>
    </source>
</evidence>
<dbReference type="SUPFAM" id="SSF52833">
    <property type="entry name" value="Thioredoxin-like"/>
    <property type="match status" value="1"/>
</dbReference>
<dbReference type="PROSITE" id="PS00194">
    <property type="entry name" value="THIOREDOXIN_1"/>
    <property type="match status" value="1"/>
</dbReference>
<dbReference type="InterPro" id="IPR036249">
    <property type="entry name" value="Thioredoxin-like_sf"/>
</dbReference>
<keyword evidence="10" id="KW-1185">Reference proteome</keyword>
<comment type="caution">
    <text evidence="9">The sequence shown here is derived from an EMBL/GenBank/DDBJ whole genome shotgun (WGS) entry which is preliminary data.</text>
</comment>
<dbReference type="NCBIfam" id="TIGR01068">
    <property type="entry name" value="thioredoxin"/>
    <property type="match status" value="1"/>
</dbReference>
<evidence type="ECO:0000313" key="9">
    <source>
        <dbReference type="EMBL" id="KAH7243633.1"/>
    </source>
</evidence>